<feature type="domain" description="HTH iclR-type" evidence="4">
    <location>
        <begin position="23"/>
        <end position="85"/>
    </location>
</feature>
<dbReference type="Pfam" id="PF09339">
    <property type="entry name" value="HTH_IclR"/>
    <property type="match status" value="1"/>
</dbReference>
<dbReference type="EMBL" id="JABBZE010000126">
    <property type="protein sequence ID" value="NMU90705.1"/>
    <property type="molecule type" value="Genomic_DNA"/>
</dbReference>
<evidence type="ECO:0000256" key="3">
    <source>
        <dbReference type="ARBA" id="ARBA00023163"/>
    </source>
</evidence>
<dbReference type="InterPro" id="IPR014757">
    <property type="entry name" value="Tscrpt_reg_IclR_C"/>
</dbReference>
<protein>
    <submittedName>
        <fullName evidence="6">Helix-turn-helix domain-containing protein</fullName>
    </submittedName>
</protein>
<evidence type="ECO:0000256" key="2">
    <source>
        <dbReference type="ARBA" id="ARBA00023125"/>
    </source>
</evidence>
<keyword evidence="3" id="KW-0804">Transcription</keyword>
<dbReference type="Pfam" id="PF01614">
    <property type="entry name" value="IclR_C"/>
    <property type="match status" value="1"/>
</dbReference>
<dbReference type="PANTHER" id="PTHR30136:SF33">
    <property type="entry name" value="TRANSCRIPTIONAL REGULATORY PROTEIN"/>
    <property type="match status" value="1"/>
</dbReference>
<keyword evidence="2" id="KW-0238">DNA-binding</keyword>
<dbReference type="InterPro" id="IPR029016">
    <property type="entry name" value="GAF-like_dom_sf"/>
</dbReference>
<evidence type="ECO:0000313" key="7">
    <source>
        <dbReference type="Proteomes" id="UP000542405"/>
    </source>
</evidence>
<dbReference type="PROSITE" id="PS51078">
    <property type="entry name" value="ICLR_ED"/>
    <property type="match status" value="1"/>
</dbReference>
<dbReference type="SMART" id="SM00346">
    <property type="entry name" value="HTH_ICLR"/>
    <property type="match status" value="1"/>
</dbReference>
<evidence type="ECO:0000313" key="6">
    <source>
        <dbReference type="EMBL" id="NMU90705.1"/>
    </source>
</evidence>
<dbReference type="InterPro" id="IPR005471">
    <property type="entry name" value="Tscrpt_reg_IclR_N"/>
</dbReference>
<dbReference type="AlphaFoldDB" id="A0A848NM80"/>
<dbReference type="InterPro" id="IPR036388">
    <property type="entry name" value="WH-like_DNA-bd_sf"/>
</dbReference>
<dbReference type="RefSeq" id="WP_063585401.1">
    <property type="nucleotide sequence ID" value="NZ_CADIKY010000093.1"/>
</dbReference>
<reference evidence="6 7" key="1">
    <citation type="submission" date="2020-04" db="EMBL/GenBank/DDBJ databases">
        <title>Achromobacter ruhlandii genome sequencing and assembly.</title>
        <authorList>
            <person name="Martins R.C.R."/>
            <person name="Perdigao-Neto L.V."/>
            <person name="Levin A.S.S."/>
            <person name="Costa S.F."/>
        </authorList>
    </citation>
    <scope>NUCLEOTIDE SEQUENCE [LARGE SCALE GENOMIC DNA]</scope>
    <source>
        <strain evidence="6 7">9035ralo</strain>
    </source>
</reference>
<organism evidence="6 7">
    <name type="scientific">Achromobacter ruhlandii</name>
    <dbReference type="NCBI Taxonomy" id="72557"/>
    <lineage>
        <taxon>Bacteria</taxon>
        <taxon>Pseudomonadati</taxon>
        <taxon>Pseudomonadota</taxon>
        <taxon>Betaproteobacteria</taxon>
        <taxon>Burkholderiales</taxon>
        <taxon>Alcaligenaceae</taxon>
        <taxon>Achromobacter</taxon>
    </lineage>
</organism>
<dbReference type="PROSITE" id="PS51077">
    <property type="entry name" value="HTH_ICLR"/>
    <property type="match status" value="1"/>
</dbReference>
<dbReference type="Gene3D" id="1.10.10.10">
    <property type="entry name" value="Winged helix-like DNA-binding domain superfamily/Winged helix DNA-binding domain"/>
    <property type="match status" value="1"/>
</dbReference>
<feature type="domain" description="IclR-ED" evidence="5">
    <location>
        <begin position="86"/>
        <end position="272"/>
    </location>
</feature>
<evidence type="ECO:0000259" key="5">
    <source>
        <dbReference type="PROSITE" id="PS51078"/>
    </source>
</evidence>
<keyword evidence="1" id="KW-0805">Transcription regulation</keyword>
<dbReference type="GO" id="GO:0003700">
    <property type="term" value="F:DNA-binding transcription factor activity"/>
    <property type="evidence" value="ECO:0007669"/>
    <property type="project" value="TreeGrafter"/>
</dbReference>
<name>A0A848NM80_9BURK</name>
<accession>A0A848NM80</accession>
<dbReference type="InterPro" id="IPR036390">
    <property type="entry name" value="WH_DNA-bd_sf"/>
</dbReference>
<dbReference type="SUPFAM" id="SSF46785">
    <property type="entry name" value="Winged helix' DNA-binding domain"/>
    <property type="match status" value="1"/>
</dbReference>
<dbReference type="GO" id="GO:0003677">
    <property type="term" value="F:DNA binding"/>
    <property type="evidence" value="ECO:0007669"/>
    <property type="project" value="UniProtKB-KW"/>
</dbReference>
<dbReference type="Proteomes" id="UP000542405">
    <property type="component" value="Unassembled WGS sequence"/>
</dbReference>
<comment type="caution">
    <text evidence="6">The sequence shown here is derived from an EMBL/GenBank/DDBJ whole genome shotgun (WGS) entry which is preliminary data.</text>
</comment>
<dbReference type="GO" id="GO:0045892">
    <property type="term" value="P:negative regulation of DNA-templated transcription"/>
    <property type="evidence" value="ECO:0007669"/>
    <property type="project" value="TreeGrafter"/>
</dbReference>
<evidence type="ECO:0000256" key="1">
    <source>
        <dbReference type="ARBA" id="ARBA00023015"/>
    </source>
</evidence>
<gene>
    <name evidence="6" type="ORF">HGQ98_13010</name>
</gene>
<dbReference type="InterPro" id="IPR050707">
    <property type="entry name" value="HTH_MetabolicPath_Reg"/>
</dbReference>
<proteinExistence type="predicted"/>
<dbReference type="SUPFAM" id="SSF55781">
    <property type="entry name" value="GAF domain-like"/>
    <property type="match status" value="1"/>
</dbReference>
<evidence type="ECO:0000259" key="4">
    <source>
        <dbReference type="PROSITE" id="PS51077"/>
    </source>
</evidence>
<sequence>MNTGKRTGATAGKTLRFDGTSQNRSLERGLEILRAFKPGTDLLGNGELAERTGLSAATVSRLTQTLVTSGFLEHDRRARAYRLAAPVLSLGHAMRAASPILRAATPLMRELSLKRHVNVGLASADRAEMVYLESIRYNRRASLRTIVAGQRVPIELTSLGRAYLATLDGASRDALLARIMRHYRDTSWRPIGMEIDKALVTLSGKGYCVASWQPGVVAMATPLEGATGSALALNLSLATDEPAASVERRHAAALLGLKDRLLHELQVRALDP</sequence>
<dbReference type="Gene3D" id="3.30.450.40">
    <property type="match status" value="1"/>
</dbReference>
<dbReference type="PANTHER" id="PTHR30136">
    <property type="entry name" value="HELIX-TURN-HELIX TRANSCRIPTIONAL REGULATOR, ICLR FAMILY"/>
    <property type="match status" value="1"/>
</dbReference>